<dbReference type="Pfam" id="PF01810">
    <property type="entry name" value="LysE"/>
    <property type="match status" value="1"/>
</dbReference>
<organism evidence="7 8">
    <name type="scientific">Saccharopolyspora erythraea</name>
    <name type="common">Streptomyces erythraeus</name>
    <dbReference type="NCBI Taxonomy" id="1836"/>
    <lineage>
        <taxon>Bacteria</taxon>
        <taxon>Bacillati</taxon>
        <taxon>Actinomycetota</taxon>
        <taxon>Actinomycetes</taxon>
        <taxon>Pseudonocardiales</taxon>
        <taxon>Pseudonocardiaceae</taxon>
        <taxon>Saccharopolyspora</taxon>
    </lineage>
</organism>
<proteinExistence type="predicted"/>
<evidence type="ECO:0000256" key="6">
    <source>
        <dbReference type="SAM" id="Phobius"/>
    </source>
</evidence>
<evidence type="ECO:0000313" key="8">
    <source>
        <dbReference type="Proteomes" id="UP001500729"/>
    </source>
</evidence>
<accession>A0ABN1CEN7</accession>
<feature type="transmembrane region" description="Helical" evidence="6">
    <location>
        <begin position="123"/>
        <end position="144"/>
    </location>
</feature>
<keyword evidence="3 6" id="KW-0812">Transmembrane</keyword>
<feature type="transmembrane region" description="Helical" evidence="6">
    <location>
        <begin position="37"/>
        <end position="64"/>
    </location>
</feature>
<feature type="transmembrane region" description="Helical" evidence="6">
    <location>
        <begin position="150"/>
        <end position="171"/>
    </location>
</feature>
<feature type="transmembrane region" description="Helical" evidence="6">
    <location>
        <begin position="70"/>
        <end position="91"/>
    </location>
</feature>
<reference evidence="7 8" key="1">
    <citation type="journal article" date="2019" name="Int. J. Syst. Evol. Microbiol.">
        <title>The Global Catalogue of Microorganisms (GCM) 10K type strain sequencing project: providing services to taxonomists for standard genome sequencing and annotation.</title>
        <authorList>
            <consortium name="The Broad Institute Genomics Platform"/>
            <consortium name="The Broad Institute Genome Sequencing Center for Infectious Disease"/>
            <person name="Wu L."/>
            <person name="Ma J."/>
        </authorList>
    </citation>
    <scope>NUCLEOTIDE SEQUENCE [LARGE SCALE GENOMIC DNA]</scope>
    <source>
        <strain evidence="7 8">JCM 10303</strain>
    </source>
</reference>
<evidence type="ECO:0000256" key="2">
    <source>
        <dbReference type="ARBA" id="ARBA00022475"/>
    </source>
</evidence>
<sequence length="211" mass="22768">MPSQLVPFLLFVIVLTIVPGPDLALGLRNSLRGGTSAMWWTGLGCCSGLLVHAVASVVGLSALFAASAQAYMVLKLAGAAYLVWLGGSTLWKSWRNRHEPVALDLPAAPKTAIDRRTAFRQGLVSNLLNPKIILLFLTLLPQFISPGESRIVTSAVLTLVFLVVALVWWRVTSWLVGAMRAVLTRKRVMQVLERVTGGVMVALGLRVAVES</sequence>
<protein>
    <submittedName>
        <fullName evidence="7">LysE family translocator</fullName>
    </submittedName>
</protein>
<dbReference type="PANTHER" id="PTHR30086:SF20">
    <property type="entry name" value="ARGININE EXPORTER PROTEIN ARGO-RELATED"/>
    <property type="match status" value="1"/>
</dbReference>
<keyword evidence="8" id="KW-1185">Reference proteome</keyword>
<dbReference type="Proteomes" id="UP001500729">
    <property type="component" value="Unassembled WGS sequence"/>
</dbReference>
<evidence type="ECO:0000256" key="3">
    <source>
        <dbReference type="ARBA" id="ARBA00022692"/>
    </source>
</evidence>
<keyword evidence="4 6" id="KW-1133">Transmembrane helix</keyword>
<comment type="subcellular location">
    <subcellularLocation>
        <location evidence="1">Cell membrane</location>
        <topology evidence="1">Multi-pass membrane protein</topology>
    </subcellularLocation>
</comment>
<comment type="caution">
    <text evidence="7">The sequence shown here is derived from an EMBL/GenBank/DDBJ whole genome shotgun (WGS) entry which is preliminary data.</text>
</comment>
<keyword evidence="2" id="KW-1003">Cell membrane</keyword>
<dbReference type="PIRSF" id="PIRSF006324">
    <property type="entry name" value="LeuE"/>
    <property type="match status" value="1"/>
</dbReference>
<keyword evidence="5 6" id="KW-0472">Membrane</keyword>
<dbReference type="RefSeq" id="WP_009942282.1">
    <property type="nucleotide sequence ID" value="NZ_BAAAGS010000007.1"/>
</dbReference>
<dbReference type="PANTHER" id="PTHR30086">
    <property type="entry name" value="ARGININE EXPORTER PROTEIN ARGO"/>
    <property type="match status" value="1"/>
</dbReference>
<gene>
    <name evidence="7" type="ORF">GCM10009533_15980</name>
</gene>
<evidence type="ECO:0000256" key="4">
    <source>
        <dbReference type="ARBA" id="ARBA00022989"/>
    </source>
</evidence>
<evidence type="ECO:0000313" key="7">
    <source>
        <dbReference type="EMBL" id="GAA0517662.1"/>
    </source>
</evidence>
<feature type="transmembrane region" description="Helical" evidence="6">
    <location>
        <begin position="6"/>
        <end position="25"/>
    </location>
</feature>
<evidence type="ECO:0000256" key="1">
    <source>
        <dbReference type="ARBA" id="ARBA00004651"/>
    </source>
</evidence>
<name>A0ABN1CEN7_SACER</name>
<evidence type="ECO:0000256" key="5">
    <source>
        <dbReference type="ARBA" id="ARBA00023136"/>
    </source>
</evidence>
<dbReference type="InterPro" id="IPR001123">
    <property type="entry name" value="LeuE-type"/>
</dbReference>
<dbReference type="EMBL" id="BAAAGS010000007">
    <property type="protein sequence ID" value="GAA0517662.1"/>
    <property type="molecule type" value="Genomic_DNA"/>
</dbReference>